<evidence type="ECO:0000313" key="4">
    <source>
        <dbReference type="EMBL" id="ACL65675.1"/>
    </source>
</evidence>
<dbReference type="EMBL" id="CP001359">
    <property type="protein sequence ID" value="ACL65675.1"/>
    <property type="molecule type" value="Genomic_DNA"/>
</dbReference>
<dbReference type="GO" id="GO:0006281">
    <property type="term" value="P:DNA repair"/>
    <property type="evidence" value="ECO:0007669"/>
    <property type="project" value="InterPro"/>
</dbReference>
<dbReference type="HOGENOM" id="CLU_028184_0_0_7"/>
<dbReference type="Pfam" id="PF00817">
    <property type="entry name" value="IMS"/>
    <property type="match status" value="1"/>
</dbReference>
<evidence type="ECO:0000256" key="2">
    <source>
        <dbReference type="SAM" id="MobiDB-lite"/>
    </source>
</evidence>
<keyword evidence="1" id="KW-0227">DNA damage</keyword>
<feature type="compositionally biased region" description="Low complexity" evidence="2">
    <location>
        <begin position="433"/>
        <end position="447"/>
    </location>
</feature>
<feature type="compositionally biased region" description="Low complexity" evidence="2">
    <location>
        <begin position="415"/>
        <end position="426"/>
    </location>
</feature>
<dbReference type="InterPro" id="IPR043502">
    <property type="entry name" value="DNA/RNA_pol_sf"/>
</dbReference>
<protein>
    <recommendedName>
        <fullName evidence="3">UmuC domain-containing protein</fullName>
    </recommendedName>
</protein>
<dbReference type="PANTHER" id="PTHR35369:SF2">
    <property type="entry name" value="BLR3025 PROTEIN"/>
    <property type="match status" value="1"/>
</dbReference>
<name>B8JAF6_ANAD2</name>
<dbReference type="Proteomes" id="UP000007089">
    <property type="component" value="Chromosome"/>
</dbReference>
<proteinExistence type="predicted"/>
<keyword evidence="5" id="KW-1185">Reference proteome</keyword>
<sequence length="539" mass="55232">MPREPVAPRVVALQLPDLPLQRVLRGRERAARGLAALVAVLEEGRVVCCTPAARAAGVRPGQSAAEALAACGRLETVVRDAAADLAALRALAEVLLGIAPAVEVAAPDALLLDAGAARLLAAGPGTGAASAAFGPGEERLARRAVQAAVDMGYAARAVVATGRGPATALARHGRFDGAVHGVAPGGAAAAAALAGLPLAALGLAPAVAGRLAAVGVGDAGALARLPEGTLAHRFGPEGVRAARLARGEDVSPLVPHVPETLPQESLELEAPAESAEPLLFGLKRLADRVAARLAGRGLGATRLRLVLALDPRGEERIQVPLSQPSASAARWLVPVKEHLFALRLPGAVTALRLVAAEVAPVAAEQLAFGDRPEAVAALEGVLARLAVRLGDGALFAAEPVARYRPEGAYRPVPFRPRAPSGPGRAPARPPAGPGRAAPSAGAEARGAGQDGEAAFRPTRLLAAPEQVVAEGEGGRLTALRVGGRDRAVLALEGPERLRGEWWAGGFDRDYYRVRLDGLGDCWVYRDGADGRLWLHGFFD</sequence>
<dbReference type="SUPFAM" id="SSF56672">
    <property type="entry name" value="DNA/RNA polymerases"/>
    <property type="match status" value="1"/>
</dbReference>
<dbReference type="RefSeq" id="WP_012633502.1">
    <property type="nucleotide sequence ID" value="NC_011891.1"/>
</dbReference>
<dbReference type="InterPro" id="IPR050356">
    <property type="entry name" value="SulA_CellDiv_inhibitor"/>
</dbReference>
<dbReference type="Gene3D" id="1.10.150.20">
    <property type="entry name" value="5' to 3' exonuclease, C-terminal subdomain"/>
    <property type="match status" value="1"/>
</dbReference>
<dbReference type="PANTHER" id="PTHR35369">
    <property type="entry name" value="BLR3025 PROTEIN-RELATED"/>
    <property type="match status" value="1"/>
</dbReference>
<accession>B8JAF6</accession>
<evidence type="ECO:0000256" key="1">
    <source>
        <dbReference type="ARBA" id="ARBA00022763"/>
    </source>
</evidence>
<feature type="region of interest" description="Disordered" evidence="2">
    <location>
        <begin position="408"/>
        <end position="449"/>
    </location>
</feature>
<dbReference type="CDD" id="cd03468">
    <property type="entry name" value="PolY_like"/>
    <property type="match status" value="1"/>
</dbReference>
<evidence type="ECO:0000259" key="3">
    <source>
        <dbReference type="Pfam" id="PF00817"/>
    </source>
</evidence>
<reference evidence="4" key="1">
    <citation type="submission" date="2009-01" db="EMBL/GenBank/DDBJ databases">
        <title>Complete sequence of Anaeromyxobacter dehalogenans 2CP-1.</title>
        <authorList>
            <consortium name="US DOE Joint Genome Institute"/>
            <person name="Lucas S."/>
            <person name="Copeland A."/>
            <person name="Lapidus A."/>
            <person name="Glavina del Rio T."/>
            <person name="Dalin E."/>
            <person name="Tice H."/>
            <person name="Bruce D."/>
            <person name="Goodwin L."/>
            <person name="Pitluck S."/>
            <person name="Saunders E."/>
            <person name="Brettin T."/>
            <person name="Detter J.C."/>
            <person name="Han C."/>
            <person name="Larimer F."/>
            <person name="Land M."/>
            <person name="Hauser L."/>
            <person name="Kyrpides N."/>
            <person name="Ovchinnikova G."/>
            <person name="Beliaev A.S."/>
            <person name="Richardson P."/>
        </authorList>
    </citation>
    <scope>NUCLEOTIDE SEQUENCE</scope>
    <source>
        <strain evidence="4">2CP-1</strain>
    </source>
</reference>
<organism evidence="4 5">
    <name type="scientific">Anaeromyxobacter dehalogenans (strain ATCC BAA-258 / DSM 21875 / 2CP-1)</name>
    <dbReference type="NCBI Taxonomy" id="455488"/>
    <lineage>
        <taxon>Bacteria</taxon>
        <taxon>Pseudomonadati</taxon>
        <taxon>Myxococcota</taxon>
        <taxon>Myxococcia</taxon>
        <taxon>Myxococcales</taxon>
        <taxon>Cystobacterineae</taxon>
        <taxon>Anaeromyxobacteraceae</taxon>
        <taxon>Anaeromyxobacter</taxon>
    </lineage>
</organism>
<dbReference type="KEGG" id="acp:A2cp1_2337"/>
<evidence type="ECO:0000313" key="5">
    <source>
        <dbReference type="Proteomes" id="UP000007089"/>
    </source>
</evidence>
<feature type="domain" description="UmuC" evidence="3">
    <location>
        <begin position="37"/>
        <end position="124"/>
    </location>
</feature>
<dbReference type="AlphaFoldDB" id="B8JAF6"/>
<gene>
    <name evidence="4" type="ordered locus">A2cp1_2337</name>
</gene>
<dbReference type="InterPro" id="IPR001126">
    <property type="entry name" value="UmuC"/>
</dbReference>